<sequence>MVDRLPSFLVLQLLWLVLVSVIISTVSNSKLAGAYEADVSGFINIDCGASESYTDKQTGLIYESDTKYIDTGEIHAISPDFNNMTSHQQQRSNLRSFPEGKRNCYTMKPSQGGNNNYLIRAVFEYGNYDDNDKIPVFDLCLGVNKWTTVRDAISVYEIIHFPLAEYIDVCLVNVGGGVPYISALELRPLNNSIYRIQNGALSLHGRYDVGGSASINRYKEDVYDRLWYPLNSIIDWNLMNSTIHTQSSDNGYKVPDQVLRTAATVDGRSPSSLNFNPPPNDESLSNPLNYAGIPPPSPQLSFYLDTSSDDASPQFYIYFHFAELLNFTDGQTREMRIYLYGERHLIEPIILDGYLKPVTIYTTFQPIKSQIVSVTIYAADDSYLPPILNAVEIYEIIELQYSPTNLDDVHAIRKIKSVYGVERNWQGDPCLPLGYQWDGVICSIDGSNNPPRIISLNLSWSGLTGEIDPSFASLTAIQYLNLYGNKLTGLVPADLMEKSKNGSLSLSVEGNPDICLSAALCKKKKKEILVPVIASIAAFSVALIAILAIFWRVQIRKKQATVVLGKSQCKSENKNDTLAAKKAAIYIL</sequence>
<feature type="domain" description="Malectin-like" evidence="8">
    <location>
        <begin position="302"/>
        <end position="396"/>
    </location>
</feature>
<dbReference type="PANTHER" id="PTHR45631:SF212">
    <property type="entry name" value="PROTEIN KINASE DOMAIN-CONTAINING PROTEIN"/>
    <property type="match status" value="1"/>
</dbReference>
<organism evidence="9 10">
    <name type="scientific">Dipteronia sinensis</name>
    <dbReference type="NCBI Taxonomy" id="43782"/>
    <lineage>
        <taxon>Eukaryota</taxon>
        <taxon>Viridiplantae</taxon>
        <taxon>Streptophyta</taxon>
        <taxon>Embryophyta</taxon>
        <taxon>Tracheophyta</taxon>
        <taxon>Spermatophyta</taxon>
        <taxon>Magnoliopsida</taxon>
        <taxon>eudicotyledons</taxon>
        <taxon>Gunneridae</taxon>
        <taxon>Pentapetalae</taxon>
        <taxon>rosids</taxon>
        <taxon>malvids</taxon>
        <taxon>Sapindales</taxon>
        <taxon>Sapindaceae</taxon>
        <taxon>Hippocastanoideae</taxon>
        <taxon>Acereae</taxon>
        <taxon>Dipteronia</taxon>
    </lineage>
</organism>
<evidence type="ECO:0000256" key="3">
    <source>
        <dbReference type="ARBA" id="ARBA00022729"/>
    </source>
</evidence>
<feature type="transmembrane region" description="Helical" evidence="6">
    <location>
        <begin position="528"/>
        <end position="551"/>
    </location>
</feature>
<dbReference type="InterPro" id="IPR024788">
    <property type="entry name" value="Malectin-like_Carb-bd_dom"/>
</dbReference>
<evidence type="ECO:0000256" key="1">
    <source>
        <dbReference type="ARBA" id="ARBA00004167"/>
    </source>
</evidence>
<accession>A0AAD9ZZ46</accession>
<dbReference type="PANTHER" id="PTHR45631">
    <property type="entry name" value="OS07G0107800 PROTEIN-RELATED"/>
    <property type="match status" value="1"/>
</dbReference>
<dbReference type="Pfam" id="PF00560">
    <property type="entry name" value="LRR_1"/>
    <property type="match status" value="1"/>
</dbReference>
<dbReference type="AlphaFoldDB" id="A0AAD9ZZ46"/>
<evidence type="ECO:0000256" key="7">
    <source>
        <dbReference type="SAM" id="SignalP"/>
    </source>
</evidence>
<evidence type="ECO:0000256" key="6">
    <source>
        <dbReference type="SAM" id="Phobius"/>
    </source>
</evidence>
<protein>
    <recommendedName>
        <fullName evidence="8">Malectin-like domain-containing protein</fullName>
    </recommendedName>
</protein>
<feature type="signal peptide" evidence="7">
    <location>
        <begin position="1"/>
        <end position="28"/>
    </location>
</feature>
<comment type="caution">
    <text evidence="9">The sequence shown here is derived from an EMBL/GenBank/DDBJ whole genome shotgun (WGS) entry which is preliminary data.</text>
</comment>
<gene>
    <name evidence="9" type="ORF">Dsin_021233</name>
</gene>
<dbReference type="InterPro" id="IPR001611">
    <property type="entry name" value="Leu-rich_rpt"/>
</dbReference>
<comment type="subcellular location">
    <subcellularLocation>
        <location evidence="1">Membrane</location>
        <topology evidence="1">Single-pass membrane protein</topology>
    </subcellularLocation>
</comment>
<dbReference type="Pfam" id="PF12819">
    <property type="entry name" value="Malectin_like"/>
    <property type="match status" value="2"/>
</dbReference>
<dbReference type="SUPFAM" id="SSF52058">
    <property type="entry name" value="L domain-like"/>
    <property type="match status" value="1"/>
</dbReference>
<keyword evidence="3 7" id="KW-0732">Signal</keyword>
<reference evidence="9" key="1">
    <citation type="journal article" date="2023" name="Plant J.">
        <title>Genome sequences and population genomics provide insights into the demographic history, inbreeding, and mutation load of two 'living fossil' tree species of Dipteronia.</title>
        <authorList>
            <person name="Feng Y."/>
            <person name="Comes H.P."/>
            <person name="Chen J."/>
            <person name="Zhu S."/>
            <person name="Lu R."/>
            <person name="Zhang X."/>
            <person name="Li P."/>
            <person name="Qiu J."/>
            <person name="Olsen K.M."/>
            <person name="Qiu Y."/>
        </authorList>
    </citation>
    <scope>NUCLEOTIDE SEQUENCE</scope>
    <source>
        <strain evidence="9">NBL</strain>
    </source>
</reference>
<dbReference type="Gene3D" id="3.80.10.10">
    <property type="entry name" value="Ribonuclease Inhibitor"/>
    <property type="match status" value="1"/>
</dbReference>
<evidence type="ECO:0000313" key="9">
    <source>
        <dbReference type="EMBL" id="KAK3197818.1"/>
    </source>
</evidence>
<name>A0AAD9ZZ46_9ROSI</name>
<keyword evidence="4 6" id="KW-1133">Transmembrane helix</keyword>
<keyword evidence="10" id="KW-1185">Reference proteome</keyword>
<evidence type="ECO:0000256" key="2">
    <source>
        <dbReference type="ARBA" id="ARBA00022692"/>
    </source>
</evidence>
<keyword evidence="2 6" id="KW-0812">Transmembrane</keyword>
<evidence type="ECO:0000259" key="8">
    <source>
        <dbReference type="Pfam" id="PF12819"/>
    </source>
</evidence>
<dbReference type="EMBL" id="JANJYJ010000007">
    <property type="protein sequence ID" value="KAK3197818.1"/>
    <property type="molecule type" value="Genomic_DNA"/>
</dbReference>
<evidence type="ECO:0000313" key="10">
    <source>
        <dbReference type="Proteomes" id="UP001281410"/>
    </source>
</evidence>
<dbReference type="InterPro" id="IPR032675">
    <property type="entry name" value="LRR_dom_sf"/>
</dbReference>
<evidence type="ECO:0000256" key="5">
    <source>
        <dbReference type="ARBA" id="ARBA00023136"/>
    </source>
</evidence>
<proteinExistence type="predicted"/>
<feature type="chain" id="PRO_5042025026" description="Malectin-like domain-containing protein" evidence="7">
    <location>
        <begin position="29"/>
        <end position="588"/>
    </location>
</feature>
<evidence type="ECO:0000256" key="4">
    <source>
        <dbReference type="ARBA" id="ARBA00022989"/>
    </source>
</evidence>
<dbReference type="Proteomes" id="UP001281410">
    <property type="component" value="Unassembled WGS sequence"/>
</dbReference>
<feature type="domain" description="Malectin-like" evidence="8">
    <location>
        <begin position="45"/>
        <end position="282"/>
    </location>
</feature>
<dbReference type="GO" id="GO:0016020">
    <property type="term" value="C:membrane"/>
    <property type="evidence" value="ECO:0007669"/>
    <property type="project" value="UniProtKB-SubCell"/>
</dbReference>
<keyword evidence="5 6" id="KW-0472">Membrane</keyword>